<proteinExistence type="predicted"/>
<evidence type="ECO:0000313" key="2">
    <source>
        <dbReference type="Proteomes" id="UP000015100"/>
    </source>
</evidence>
<organism evidence="1 2">
    <name type="scientific">Dactylellina haptotyla (strain CBS 200.50)</name>
    <name type="common">Nematode-trapping fungus</name>
    <name type="synonym">Monacrosporium haptotylum</name>
    <dbReference type="NCBI Taxonomy" id="1284197"/>
    <lineage>
        <taxon>Eukaryota</taxon>
        <taxon>Fungi</taxon>
        <taxon>Dikarya</taxon>
        <taxon>Ascomycota</taxon>
        <taxon>Pezizomycotina</taxon>
        <taxon>Orbiliomycetes</taxon>
        <taxon>Orbiliales</taxon>
        <taxon>Orbiliaceae</taxon>
        <taxon>Dactylellina</taxon>
    </lineage>
</organism>
<dbReference type="EMBL" id="AQGS01001087">
    <property type="protein sequence ID" value="EPS35672.1"/>
    <property type="molecule type" value="Genomic_DNA"/>
</dbReference>
<reference evidence="1 2" key="1">
    <citation type="journal article" date="2013" name="PLoS Genet.">
        <title>Genomic mechanisms accounting for the adaptation to parasitism in nematode-trapping fungi.</title>
        <authorList>
            <person name="Meerupati T."/>
            <person name="Andersson K.M."/>
            <person name="Friman E."/>
            <person name="Kumar D."/>
            <person name="Tunlid A."/>
            <person name="Ahren D."/>
        </authorList>
    </citation>
    <scope>NUCLEOTIDE SEQUENCE [LARGE SCALE GENOMIC DNA]</scope>
    <source>
        <strain evidence="1 2">CBS 200.50</strain>
    </source>
</reference>
<comment type="caution">
    <text evidence="1">The sequence shown here is derived from an EMBL/GenBank/DDBJ whole genome shotgun (WGS) entry which is preliminary data.</text>
</comment>
<accession>S8BK98</accession>
<sequence>MSNPMSSKICDCFEIEIEGGRFSLIPTDCEWGCRGARPDSLLFFHSHPLDRPFEVEKHWEDAVGIYCHKARTLAGQPSSRLLYLSDLDKETVRQISLEGLVWRPVYPRPENPPGVWESIQRAVFITRAIWPTVPLIYLEDILEGSYMSRWRHRIWHGILKIIIRPKKVAVSSVDNKIKNDEKSICEI</sequence>
<dbReference type="HOGENOM" id="CLU_1447629_0_0_1"/>
<evidence type="ECO:0000313" key="1">
    <source>
        <dbReference type="EMBL" id="EPS35672.1"/>
    </source>
</evidence>
<name>S8BK98_DACHA</name>
<dbReference type="AlphaFoldDB" id="S8BK98"/>
<dbReference type="Proteomes" id="UP000015100">
    <property type="component" value="Unassembled WGS sequence"/>
</dbReference>
<gene>
    <name evidence="1" type="ORF">H072_10935</name>
</gene>
<reference evidence="2" key="2">
    <citation type="submission" date="2013-04" db="EMBL/GenBank/DDBJ databases">
        <title>Genomic mechanisms accounting for the adaptation to parasitism in nematode-trapping fungi.</title>
        <authorList>
            <person name="Ahren D.G."/>
        </authorList>
    </citation>
    <scope>NUCLEOTIDE SEQUENCE [LARGE SCALE GENOMIC DNA]</scope>
    <source>
        <strain evidence="2">CBS 200.50</strain>
    </source>
</reference>
<protein>
    <submittedName>
        <fullName evidence="1">Uncharacterized protein</fullName>
    </submittedName>
</protein>
<keyword evidence="2" id="KW-1185">Reference proteome</keyword>